<dbReference type="Proteomes" id="UP000271548">
    <property type="component" value="Unassembled WGS sequence"/>
</dbReference>
<keyword evidence="3" id="KW-1185">Reference proteome</keyword>
<comment type="caution">
    <text evidence="2">The sequence shown here is derived from an EMBL/GenBank/DDBJ whole genome shotgun (WGS) entry which is preliminary data.</text>
</comment>
<proteinExistence type="predicted"/>
<feature type="compositionally biased region" description="Acidic residues" evidence="1">
    <location>
        <begin position="68"/>
        <end position="77"/>
    </location>
</feature>
<organism evidence="2 3">
    <name type="scientific">Micromonospora musae</name>
    <dbReference type="NCBI Taxonomy" id="1894970"/>
    <lineage>
        <taxon>Bacteria</taxon>
        <taxon>Bacillati</taxon>
        <taxon>Actinomycetota</taxon>
        <taxon>Actinomycetes</taxon>
        <taxon>Micromonosporales</taxon>
        <taxon>Micromonosporaceae</taxon>
        <taxon>Micromonospora</taxon>
    </lineage>
</organism>
<gene>
    <name evidence="2" type="ORF">D7147_31140</name>
</gene>
<reference evidence="2 3" key="1">
    <citation type="submission" date="2018-09" db="EMBL/GenBank/DDBJ databases">
        <title>Micromonospora sp. nov. MS1-9, isolated from a root of Musa sp.</title>
        <authorList>
            <person name="Kuncharoen N."/>
            <person name="Kudo T."/>
            <person name="Ohkuma M."/>
            <person name="Yuki M."/>
            <person name="Tanasupawat S."/>
        </authorList>
    </citation>
    <scope>NUCLEOTIDE SEQUENCE [LARGE SCALE GENOMIC DNA]</scope>
    <source>
        <strain evidence="2 3">NGC1-4</strain>
    </source>
</reference>
<evidence type="ECO:0000256" key="1">
    <source>
        <dbReference type="SAM" id="MobiDB-lite"/>
    </source>
</evidence>
<sequence length="121" mass="13546">MNEARRRWYQQHEASWLRLAATLRAEGWEAQLTSSAAPVQLEGALPGGERFYFRSRHADASLGIGGDDPADLPEWEGSESHQEAGYLPAAAGEAIIRRLLRRYLGEHRRAGRADQNGDRPH</sequence>
<feature type="region of interest" description="Disordered" evidence="1">
    <location>
        <begin position="64"/>
        <end position="86"/>
    </location>
</feature>
<dbReference type="EMBL" id="RAZS01000017">
    <property type="protein sequence ID" value="RKN13621.1"/>
    <property type="molecule type" value="Genomic_DNA"/>
</dbReference>
<name>A0ABX9QT81_9ACTN</name>
<protein>
    <submittedName>
        <fullName evidence="2">Uncharacterized protein</fullName>
    </submittedName>
</protein>
<accession>A0ABX9QT81</accession>
<dbReference type="RefSeq" id="WP_120684213.1">
    <property type="nucleotide sequence ID" value="NZ_RAZS01000017.1"/>
</dbReference>
<evidence type="ECO:0000313" key="3">
    <source>
        <dbReference type="Proteomes" id="UP000271548"/>
    </source>
</evidence>
<evidence type="ECO:0000313" key="2">
    <source>
        <dbReference type="EMBL" id="RKN13621.1"/>
    </source>
</evidence>